<dbReference type="SFLD" id="SFLDG01084">
    <property type="entry name" value="Uncharacterised_Radical_SAM_Su"/>
    <property type="match status" value="1"/>
</dbReference>
<organism evidence="5 6">
    <name type="scientific">Ruminococcus flavefaciens 007c</name>
    <dbReference type="NCBI Taxonomy" id="1341157"/>
    <lineage>
        <taxon>Bacteria</taxon>
        <taxon>Bacillati</taxon>
        <taxon>Bacillota</taxon>
        <taxon>Clostridia</taxon>
        <taxon>Eubacteriales</taxon>
        <taxon>Oscillospiraceae</taxon>
        <taxon>Ruminococcus</taxon>
    </lineage>
</organism>
<dbReference type="InterPro" id="IPR058240">
    <property type="entry name" value="rSAM_sf"/>
</dbReference>
<comment type="caution">
    <text evidence="5">The sequence shown here is derived from an EMBL/GenBank/DDBJ whole genome shotgun (WGS) entry which is preliminary data.</text>
</comment>
<evidence type="ECO:0000256" key="2">
    <source>
        <dbReference type="ARBA" id="ARBA00023004"/>
    </source>
</evidence>
<dbReference type="SFLD" id="SFLDS00029">
    <property type="entry name" value="Radical_SAM"/>
    <property type="match status" value="1"/>
</dbReference>
<feature type="domain" description="Radical SAM core" evidence="4">
    <location>
        <begin position="16"/>
        <end position="182"/>
    </location>
</feature>
<dbReference type="Proteomes" id="UP000019365">
    <property type="component" value="Unassembled WGS sequence"/>
</dbReference>
<protein>
    <recommendedName>
        <fullName evidence="4">Radical SAM core domain-containing protein</fullName>
    </recommendedName>
</protein>
<gene>
    <name evidence="5" type="ORF">RF007C_06975</name>
</gene>
<dbReference type="EMBL" id="ATAX01000025">
    <property type="protein sequence ID" value="EWM53423.1"/>
    <property type="molecule type" value="Genomic_DNA"/>
</dbReference>
<dbReference type="PANTHER" id="PTHR43432:SF5">
    <property type="entry name" value="ELP3_MIAA_NIFB-LIKE RADICAL SAM CORE DOMAIN-CONTAINING PROTEIN"/>
    <property type="match status" value="1"/>
</dbReference>
<dbReference type="OrthoDB" id="9785699at2"/>
<dbReference type="PATRIC" id="fig|1341157.4.peg.1827"/>
<dbReference type="GO" id="GO:0046872">
    <property type="term" value="F:metal ion binding"/>
    <property type="evidence" value="ECO:0007669"/>
    <property type="project" value="UniProtKB-KW"/>
</dbReference>
<dbReference type="InterPro" id="IPR007197">
    <property type="entry name" value="rSAM"/>
</dbReference>
<dbReference type="GO" id="GO:0051536">
    <property type="term" value="F:iron-sulfur cluster binding"/>
    <property type="evidence" value="ECO:0007669"/>
    <property type="project" value="UniProtKB-KW"/>
</dbReference>
<dbReference type="CDD" id="cd01335">
    <property type="entry name" value="Radical_SAM"/>
    <property type="match status" value="1"/>
</dbReference>
<accession>W7UHH2</accession>
<sequence length="287" mass="32932">MHFVEAKGILSSKNGMNIYRGCSHGCIYCDSRSLCYNMPHAFEDIEVKKNAPQLLEKALRSKRRCCMIGTGSMSDPYIHAEKELKLTRECLEIIEKNGFGAAVQTKSDLIMRDIELLASINEKQKAVVQMTLTTYDDDLCRIIEPAVCVTSRRFEVLTDMKKNNIPTIVWLTPFLPYINDTEANLRGLLGYCAEAGVKGVITFGIGLTLREGNREFYYSALDRHFKGLSDRYRREFGNSYEIISPDNGKRMAILDDFCDKYGIMHDNDECFRYLQELPEKYEQLTLF</sequence>
<dbReference type="eggNOG" id="COG1533">
    <property type="taxonomic scope" value="Bacteria"/>
</dbReference>
<proteinExistence type="predicted"/>
<evidence type="ECO:0000313" key="5">
    <source>
        <dbReference type="EMBL" id="EWM53423.1"/>
    </source>
</evidence>
<evidence type="ECO:0000313" key="6">
    <source>
        <dbReference type="Proteomes" id="UP000019365"/>
    </source>
</evidence>
<dbReference type="GO" id="GO:0003824">
    <property type="term" value="F:catalytic activity"/>
    <property type="evidence" value="ECO:0007669"/>
    <property type="project" value="InterPro"/>
</dbReference>
<keyword evidence="3" id="KW-0411">Iron-sulfur</keyword>
<name>W7UHH2_RUMFL</name>
<dbReference type="Pfam" id="PF04055">
    <property type="entry name" value="Radical_SAM"/>
    <property type="match status" value="1"/>
</dbReference>
<keyword evidence="2" id="KW-0408">Iron</keyword>
<reference evidence="5 6" key="1">
    <citation type="journal article" date="2014" name="PLoS ONE">
        <title>Rumen cellulosomics: divergent fiber-degrading strategies revealed by comparative genome-wide analysis of six ruminococcal strains.</title>
        <authorList>
            <person name="Dassa B."/>
            <person name="Borovok I."/>
            <person name="Ruimy-Israeli V."/>
            <person name="Lamed R."/>
            <person name="Flint H.J."/>
            <person name="Duncan S.H."/>
            <person name="Henrissat B."/>
            <person name="Coutinho P."/>
            <person name="Morrison M."/>
            <person name="Mosoni P."/>
            <person name="Yeoman C.J."/>
            <person name="White B.A."/>
            <person name="Bayer E.A."/>
        </authorList>
    </citation>
    <scope>NUCLEOTIDE SEQUENCE [LARGE SCALE GENOMIC DNA]</scope>
    <source>
        <strain evidence="5 6">007c</strain>
    </source>
</reference>
<keyword evidence="1" id="KW-0479">Metal-binding</keyword>
<keyword evidence="6" id="KW-1185">Reference proteome</keyword>
<dbReference type="SUPFAM" id="SSF102114">
    <property type="entry name" value="Radical SAM enzymes"/>
    <property type="match status" value="1"/>
</dbReference>
<dbReference type="PANTHER" id="PTHR43432">
    <property type="entry name" value="SLR0285 PROTEIN"/>
    <property type="match status" value="1"/>
</dbReference>
<evidence type="ECO:0000256" key="3">
    <source>
        <dbReference type="ARBA" id="ARBA00023014"/>
    </source>
</evidence>
<dbReference type="Gene3D" id="3.80.30.30">
    <property type="match status" value="1"/>
</dbReference>
<dbReference type="InterPro" id="IPR040086">
    <property type="entry name" value="MJ0683-like"/>
</dbReference>
<dbReference type="RefSeq" id="WP_037299274.1">
    <property type="nucleotide sequence ID" value="NZ_ATAX01000025.1"/>
</dbReference>
<evidence type="ECO:0000259" key="4">
    <source>
        <dbReference type="Pfam" id="PF04055"/>
    </source>
</evidence>
<evidence type="ECO:0000256" key="1">
    <source>
        <dbReference type="ARBA" id="ARBA00022723"/>
    </source>
</evidence>
<dbReference type="AlphaFoldDB" id="W7UHH2"/>